<organism evidence="3 4">
    <name type="scientific">Thiorhodococcus mannitoliphagus</name>
    <dbReference type="NCBI Taxonomy" id="329406"/>
    <lineage>
        <taxon>Bacteria</taxon>
        <taxon>Pseudomonadati</taxon>
        <taxon>Pseudomonadota</taxon>
        <taxon>Gammaproteobacteria</taxon>
        <taxon>Chromatiales</taxon>
        <taxon>Chromatiaceae</taxon>
        <taxon>Thiorhodococcus</taxon>
    </lineage>
</organism>
<evidence type="ECO:0000259" key="2">
    <source>
        <dbReference type="Pfam" id="PF13088"/>
    </source>
</evidence>
<dbReference type="SUPFAM" id="SSF50939">
    <property type="entry name" value="Sialidases"/>
    <property type="match status" value="1"/>
</dbReference>
<evidence type="ECO:0000313" key="4">
    <source>
        <dbReference type="Proteomes" id="UP000471640"/>
    </source>
</evidence>
<evidence type="ECO:0000313" key="3">
    <source>
        <dbReference type="EMBL" id="NEX19235.1"/>
    </source>
</evidence>
<reference evidence="3 4" key="2">
    <citation type="submission" date="2020-02" db="EMBL/GenBank/DDBJ databases">
        <title>Genome sequences of Thiorhodococcus mannitoliphagus and Thiorhodococcus minor, purple sulfur photosynthetic bacteria in the gammaproteobacterial family, Chromatiaceae.</title>
        <authorList>
            <person name="Aviles F.A."/>
            <person name="Meyer T.E."/>
            <person name="Kyndt J.A."/>
        </authorList>
    </citation>
    <scope>NUCLEOTIDE SEQUENCE [LARGE SCALE GENOMIC DNA]</scope>
    <source>
        <strain evidence="3 4">DSM 18266</strain>
    </source>
</reference>
<reference evidence="4" key="1">
    <citation type="journal article" date="2020" name="Microbiol. Resour. Announc.">
        <title>Draft Genome Sequences of Thiorhodococcus mannitoliphagus and Thiorhodococcus minor, Purple Sulfur Photosynthetic Bacteria in the Gammaproteobacterial Family Chromatiaceae.</title>
        <authorList>
            <person name="Aviles F.A."/>
            <person name="Meyer T.E."/>
            <person name="Kyndt J.A."/>
        </authorList>
    </citation>
    <scope>NUCLEOTIDE SEQUENCE [LARGE SCALE GENOMIC DNA]</scope>
    <source>
        <strain evidence="4">DSM 18266</strain>
    </source>
</reference>
<dbReference type="InterPro" id="IPR011040">
    <property type="entry name" value="Sialidase"/>
</dbReference>
<feature type="signal peptide" evidence="1">
    <location>
        <begin position="1"/>
        <end position="19"/>
    </location>
</feature>
<dbReference type="AlphaFoldDB" id="A0A6P1DU60"/>
<comment type="caution">
    <text evidence="3">The sequence shown here is derived from an EMBL/GenBank/DDBJ whole genome shotgun (WGS) entry which is preliminary data.</text>
</comment>
<protein>
    <submittedName>
        <fullName evidence="3">Exo-alpha-sialidase</fullName>
    </submittedName>
</protein>
<dbReference type="Proteomes" id="UP000471640">
    <property type="component" value="Unassembled WGS sequence"/>
</dbReference>
<dbReference type="RefSeq" id="WP_164652133.1">
    <property type="nucleotide sequence ID" value="NZ_JAAIJR010000006.1"/>
</dbReference>
<keyword evidence="4" id="KW-1185">Reference proteome</keyword>
<name>A0A6P1DU60_9GAMM</name>
<dbReference type="EMBL" id="JAAIJR010000006">
    <property type="protein sequence ID" value="NEX19235.1"/>
    <property type="molecule type" value="Genomic_DNA"/>
</dbReference>
<keyword evidence="1" id="KW-0732">Signal</keyword>
<dbReference type="Gene3D" id="2.130.10.10">
    <property type="entry name" value="YVTN repeat-like/Quinoprotein amine dehydrogenase"/>
    <property type="match status" value="1"/>
</dbReference>
<feature type="chain" id="PRO_5026828050" evidence="1">
    <location>
        <begin position="20"/>
        <end position="601"/>
    </location>
</feature>
<gene>
    <name evidence="3" type="ORF">G3480_02725</name>
</gene>
<evidence type="ECO:0000256" key="1">
    <source>
        <dbReference type="SAM" id="SignalP"/>
    </source>
</evidence>
<proteinExistence type="predicted"/>
<dbReference type="InterPro" id="IPR036278">
    <property type="entry name" value="Sialidase_sf"/>
</dbReference>
<sequence length="601" mass="66564">MARPLCLVGSLAIAFAVQAAEPVEALTAHPLGAKSQWDYRVDEGGRLWLAYYDANRRLRLRYPDGREQSFQPEERGQAPSGLGLEAMGGGVDLLWRDKMPKKGLYLVDSTLPDMSPLEIGAGTEPLARIRAEADGAGLLHLLWYGEETGEPTGSPYNLYHRTWHRSSESLSPTELVMPGIYPSMVTDETGGVMVFSWLRDASPKRIVARYRPASGGGEADQAGFGPAVTISEIATIAPLLESFRSGSRWFVLWVGQSGEERADYRLEGAYSDDTGKSWTRFGFEGLEAMSIASLQRAADGSGHIILAISALERKDGVKSKRDVFLLRSEDNGTTWSKPEPLRRPAPADAGATTDGSVDLRAFHAKDPSVAFGSEPGQVVVVWEDWRNIRGSLYASLSKDYGRTWAASNVRLPVDPGKNFGMDGKLNGIYKDGSHFAVLAGRYENDTLSTRQIVRVGLSWPELADYTEPEPADLPTKAERVEAVRKRAQAFWTAVMNDDYKDAYALQDPFFRARMSMRDYLTKTGMIKYESAKIDSIDINGARAELQVKLRASIPSYKLPTTGEVVSKPEKEVTVSSVWLWVDGDWYKEFRIESKDIVFTVY</sequence>
<dbReference type="Pfam" id="PF13088">
    <property type="entry name" value="BNR_2"/>
    <property type="match status" value="1"/>
</dbReference>
<feature type="domain" description="Sialidase" evidence="2">
    <location>
        <begin position="252"/>
        <end position="406"/>
    </location>
</feature>
<dbReference type="CDD" id="cd15482">
    <property type="entry name" value="Sialidase_non-viral"/>
    <property type="match status" value="1"/>
</dbReference>
<accession>A0A6P1DU60</accession>
<dbReference type="InterPro" id="IPR015943">
    <property type="entry name" value="WD40/YVTN_repeat-like_dom_sf"/>
</dbReference>